<name>A0A177N8X7_9GAMM</name>
<dbReference type="PANTHER" id="PTHR33219">
    <property type="entry name" value="YLMG HOMOLOG PROTEIN 2, CHLOROPLASTIC"/>
    <property type="match status" value="1"/>
</dbReference>
<dbReference type="InterPro" id="IPR003425">
    <property type="entry name" value="CCB3/YggT"/>
</dbReference>
<evidence type="ECO:0000256" key="1">
    <source>
        <dbReference type="ARBA" id="ARBA00010894"/>
    </source>
</evidence>
<keyword evidence="4" id="KW-1185">Reference proteome</keyword>
<dbReference type="Proteomes" id="UP000078476">
    <property type="component" value="Unassembled WGS sequence"/>
</dbReference>
<evidence type="ECO:0008006" key="5">
    <source>
        <dbReference type="Google" id="ProtNLM"/>
    </source>
</evidence>
<gene>
    <name evidence="3" type="ORF">A1359_10555</name>
</gene>
<organism evidence="3 4">
    <name type="scientific">Methylomonas lenta</name>
    <dbReference type="NCBI Taxonomy" id="980561"/>
    <lineage>
        <taxon>Bacteria</taxon>
        <taxon>Pseudomonadati</taxon>
        <taxon>Pseudomonadota</taxon>
        <taxon>Gammaproteobacteria</taxon>
        <taxon>Methylococcales</taxon>
        <taxon>Methylococcaceae</taxon>
        <taxon>Methylomonas</taxon>
    </lineage>
</organism>
<dbReference type="EMBL" id="LUUI01000109">
    <property type="protein sequence ID" value="OAI14506.1"/>
    <property type="molecule type" value="Genomic_DNA"/>
</dbReference>
<evidence type="ECO:0000313" key="4">
    <source>
        <dbReference type="Proteomes" id="UP000078476"/>
    </source>
</evidence>
<feature type="transmembrane region" description="Helical" evidence="2">
    <location>
        <begin position="72"/>
        <end position="102"/>
    </location>
</feature>
<proteinExistence type="inferred from homology"/>
<sequence>MGSNYVTDPLVFLIDTLCSLYILAVMLRFLLQWTQADFYNPISQFLVKITHPPLRIIRRFVPSVGRIDSSTLLLALVLQILANFAILAVKGVAISILALTILSFTDLLKMVLDIFVYAIFAGAILSWFAAGSYGGASSLLYNLTDPLLNVCRRVMPNLGGIDLSPLAALVLLQLAKMMILPPLHELAGLLS</sequence>
<dbReference type="PANTHER" id="PTHR33219:SF14">
    <property type="entry name" value="PROTEIN COFACTOR ASSEMBLY OF COMPLEX C SUBUNIT B CCB3, CHLOROPLASTIC-RELATED"/>
    <property type="match status" value="1"/>
</dbReference>
<dbReference type="OrthoDB" id="9806665at2"/>
<feature type="transmembrane region" description="Helical" evidence="2">
    <location>
        <begin position="114"/>
        <end position="134"/>
    </location>
</feature>
<dbReference type="Pfam" id="PF02325">
    <property type="entry name" value="CCB3_YggT"/>
    <property type="match status" value="2"/>
</dbReference>
<evidence type="ECO:0000256" key="2">
    <source>
        <dbReference type="SAM" id="Phobius"/>
    </source>
</evidence>
<keyword evidence="2" id="KW-0472">Membrane</keyword>
<dbReference type="GO" id="GO:0016020">
    <property type="term" value="C:membrane"/>
    <property type="evidence" value="ECO:0007669"/>
    <property type="project" value="InterPro"/>
</dbReference>
<dbReference type="AlphaFoldDB" id="A0A177N8X7"/>
<dbReference type="RefSeq" id="WP_066983035.1">
    <property type="nucleotide sequence ID" value="NZ_LUUI01000109.1"/>
</dbReference>
<dbReference type="STRING" id="980561.A1359_10555"/>
<protein>
    <recommendedName>
        <fullName evidence="5">YggT family protein</fullName>
    </recommendedName>
</protein>
<comment type="similarity">
    <text evidence="1">Belongs to the YggT family.</text>
</comment>
<keyword evidence="2" id="KW-0812">Transmembrane</keyword>
<keyword evidence="2" id="KW-1133">Transmembrane helix</keyword>
<accession>A0A177N8X7</accession>
<evidence type="ECO:0000313" key="3">
    <source>
        <dbReference type="EMBL" id="OAI14506.1"/>
    </source>
</evidence>
<comment type="caution">
    <text evidence="3">The sequence shown here is derived from an EMBL/GenBank/DDBJ whole genome shotgun (WGS) entry which is preliminary data.</text>
</comment>
<feature type="transmembrane region" description="Helical" evidence="2">
    <location>
        <begin position="12"/>
        <end position="31"/>
    </location>
</feature>
<reference evidence="3 4" key="1">
    <citation type="submission" date="2016-03" db="EMBL/GenBank/DDBJ databases">
        <authorList>
            <person name="Ploux O."/>
        </authorList>
    </citation>
    <scope>NUCLEOTIDE SEQUENCE [LARGE SCALE GENOMIC DNA]</scope>
    <source>
        <strain evidence="3 4">R-45370</strain>
    </source>
</reference>